<evidence type="ECO:0000313" key="2">
    <source>
        <dbReference type="Proteomes" id="UP000781958"/>
    </source>
</evidence>
<organism evidence="1 2">
    <name type="scientific">Azospirillum rugosum</name>
    <dbReference type="NCBI Taxonomy" id="416170"/>
    <lineage>
        <taxon>Bacteria</taxon>
        <taxon>Pseudomonadati</taxon>
        <taxon>Pseudomonadota</taxon>
        <taxon>Alphaproteobacteria</taxon>
        <taxon>Rhodospirillales</taxon>
        <taxon>Azospirillaceae</taxon>
        <taxon>Azospirillum</taxon>
    </lineage>
</organism>
<dbReference type="Proteomes" id="UP000781958">
    <property type="component" value="Unassembled WGS sequence"/>
</dbReference>
<proteinExistence type="predicted"/>
<gene>
    <name evidence="1" type="ORF">J2851_004356</name>
</gene>
<accession>A0ABS4SPT1</accession>
<dbReference type="RefSeq" id="WP_246500824.1">
    <property type="nucleotide sequence ID" value="NZ_JAGINP010000016.1"/>
</dbReference>
<name>A0ABS4SPT1_9PROT</name>
<evidence type="ECO:0000313" key="1">
    <source>
        <dbReference type="EMBL" id="MBP2294566.1"/>
    </source>
</evidence>
<keyword evidence="2" id="KW-1185">Reference proteome</keyword>
<sequence>MAGQDGLVVARTLAGTPAYDLRLADGRVVKYAAESDFEVVESDAPARPARPRD</sequence>
<dbReference type="EMBL" id="JAGINP010000016">
    <property type="protein sequence ID" value="MBP2294566.1"/>
    <property type="molecule type" value="Genomic_DNA"/>
</dbReference>
<protein>
    <submittedName>
        <fullName evidence="1">Uncharacterized protein</fullName>
    </submittedName>
</protein>
<reference evidence="1 2" key="1">
    <citation type="submission" date="2021-03" db="EMBL/GenBank/DDBJ databases">
        <title>Genomic Encyclopedia of Type Strains, Phase III (KMG-III): the genomes of soil and plant-associated and newly described type strains.</title>
        <authorList>
            <person name="Whitman W."/>
        </authorList>
    </citation>
    <scope>NUCLEOTIDE SEQUENCE [LARGE SCALE GENOMIC DNA]</scope>
    <source>
        <strain evidence="1 2">IMMIB AFH-6</strain>
    </source>
</reference>
<comment type="caution">
    <text evidence="1">The sequence shown here is derived from an EMBL/GenBank/DDBJ whole genome shotgun (WGS) entry which is preliminary data.</text>
</comment>